<dbReference type="Gene3D" id="1.10.150.130">
    <property type="match status" value="1"/>
</dbReference>
<organism evidence="2">
    <name type="scientific">Cladocopium goreaui</name>
    <dbReference type="NCBI Taxonomy" id="2562237"/>
    <lineage>
        <taxon>Eukaryota</taxon>
        <taxon>Sar</taxon>
        <taxon>Alveolata</taxon>
        <taxon>Dinophyceae</taxon>
        <taxon>Suessiales</taxon>
        <taxon>Symbiodiniaceae</taxon>
        <taxon>Cladocopium</taxon>
    </lineage>
</organism>
<dbReference type="InterPro" id="IPR010998">
    <property type="entry name" value="Integrase_recombinase_N"/>
</dbReference>
<reference evidence="3 4" key="2">
    <citation type="submission" date="2024-05" db="EMBL/GenBank/DDBJ databases">
        <authorList>
            <person name="Chen Y."/>
            <person name="Shah S."/>
            <person name="Dougan E. K."/>
            <person name="Thang M."/>
            <person name="Chan C."/>
        </authorList>
    </citation>
    <scope>NUCLEOTIDE SEQUENCE [LARGE SCALE GENOMIC DNA]</scope>
</reference>
<dbReference type="EMBL" id="CAMXCT020000709">
    <property type="protein sequence ID" value="CAL1135734.1"/>
    <property type="molecule type" value="Genomic_DNA"/>
</dbReference>
<dbReference type="OrthoDB" id="421668at2759"/>
<protein>
    <submittedName>
        <fullName evidence="3">Tyr recombinase domain-containing protein</fullName>
    </submittedName>
</protein>
<evidence type="ECO:0000313" key="2">
    <source>
        <dbReference type="EMBL" id="CAI3982359.1"/>
    </source>
</evidence>
<name>A0A9P1BZI3_9DINO</name>
<gene>
    <name evidence="2" type="ORF">C1SCF055_LOCUS10063</name>
</gene>
<dbReference type="Proteomes" id="UP001152797">
    <property type="component" value="Unassembled WGS sequence"/>
</dbReference>
<dbReference type="EMBL" id="CAMXCT010000709">
    <property type="protein sequence ID" value="CAI3982359.1"/>
    <property type="molecule type" value="Genomic_DNA"/>
</dbReference>
<proteinExistence type="predicted"/>
<dbReference type="GO" id="GO:0003677">
    <property type="term" value="F:DNA binding"/>
    <property type="evidence" value="ECO:0007669"/>
    <property type="project" value="UniProtKB-KW"/>
</dbReference>
<dbReference type="AlphaFoldDB" id="A0A9P1BZI3"/>
<keyword evidence="4" id="KW-1185">Reference proteome</keyword>
<dbReference type="EMBL" id="CAMXCT030000709">
    <property type="protein sequence ID" value="CAL4769671.1"/>
    <property type="molecule type" value="Genomic_DNA"/>
</dbReference>
<evidence type="ECO:0000313" key="3">
    <source>
        <dbReference type="EMBL" id="CAL4769671.1"/>
    </source>
</evidence>
<keyword evidence="1" id="KW-0238">DNA-binding</keyword>
<reference evidence="2" key="1">
    <citation type="submission" date="2022-10" db="EMBL/GenBank/DDBJ databases">
        <authorList>
            <person name="Chen Y."/>
            <person name="Dougan E. K."/>
            <person name="Chan C."/>
            <person name="Rhodes N."/>
            <person name="Thang M."/>
        </authorList>
    </citation>
    <scope>NUCLEOTIDE SEQUENCE</scope>
</reference>
<evidence type="ECO:0000256" key="1">
    <source>
        <dbReference type="ARBA" id="ARBA00023125"/>
    </source>
</evidence>
<sequence>MVATFHNEDADELTRLTREEAMTKIRNKGWSYVSLKEAIRQALEDSERFGPCFLSWHEDEDRLEQMKLRELRVFRALHRQPKGFEEIEIVEWTSKPRMVKDFEYFNVENQQQGSKVIAATVGPDPHGRVVQRFWNYLLEEEFDVAILEGPREVNWELFRQIAVNSGWKVTEEEIEQWLVKEVSPPSLGTILAKAEEEAWCRWTKWEDAYGQGEHHMLPRVGGHVWFEDEKRRMVYRLNGPCRWLLSADGKGLEELYVVDKSAQSGFVRKLQPKEIWRAQERGQSGRQLVDQIGEAEASKEGCLGQKAGMCYDAEDVKSLGLLLSWLRKWRKGDFSRAEADRKAGGVEERRKAWLWGEDLWLGALDEEACEFGLGMKAGGRSKSPRATEAEVRRVVELRRGLSGDLNVQTQLEEWLEEHMDGDKAQSTKKAYYSAWEKWGNWSRRQKWLTPYLSYKADPVENENKLLGYLGYLGWFGTSVVILKQAVFAIKDARKRTGYGDVTGKIHRLWIVINSLERSSEKRPRRLGVTVSMLKGKGVLRQLSVKRKVVAEKAKEATK</sequence>
<evidence type="ECO:0000313" key="4">
    <source>
        <dbReference type="Proteomes" id="UP001152797"/>
    </source>
</evidence>
<comment type="caution">
    <text evidence="2">The sequence shown here is derived from an EMBL/GenBank/DDBJ whole genome shotgun (WGS) entry which is preliminary data.</text>
</comment>
<accession>A0A9P1BZI3</accession>